<reference evidence="1 2" key="1">
    <citation type="submission" date="2019-01" db="EMBL/GenBank/DDBJ databases">
        <title>A draft genome assembly of the solar-powered sea slug Elysia chlorotica.</title>
        <authorList>
            <person name="Cai H."/>
            <person name="Li Q."/>
            <person name="Fang X."/>
            <person name="Li J."/>
            <person name="Curtis N.E."/>
            <person name="Altenburger A."/>
            <person name="Shibata T."/>
            <person name="Feng M."/>
            <person name="Maeda T."/>
            <person name="Schwartz J.A."/>
            <person name="Shigenobu S."/>
            <person name="Lundholm N."/>
            <person name="Nishiyama T."/>
            <person name="Yang H."/>
            <person name="Hasebe M."/>
            <person name="Li S."/>
            <person name="Pierce S.K."/>
            <person name="Wang J."/>
        </authorList>
    </citation>
    <scope>NUCLEOTIDE SEQUENCE [LARGE SCALE GENOMIC DNA]</scope>
    <source>
        <strain evidence="1">EC2010</strain>
        <tissue evidence="1">Whole organism of an adult</tissue>
    </source>
</reference>
<dbReference type="Proteomes" id="UP000271974">
    <property type="component" value="Unassembled WGS sequence"/>
</dbReference>
<dbReference type="PROSITE" id="PS00141">
    <property type="entry name" value="ASP_PROTEASE"/>
    <property type="match status" value="1"/>
</dbReference>
<organism evidence="1 2">
    <name type="scientific">Elysia chlorotica</name>
    <name type="common">Eastern emerald elysia</name>
    <name type="synonym">Sea slug</name>
    <dbReference type="NCBI Taxonomy" id="188477"/>
    <lineage>
        <taxon>Eukaryota</taxon>
        <taxon>Metazoa</taxon>
        <taxon>Spiralia</taxon>
        <taxon>Lophotrochozoa</taxon>
        <taxon>Mollusca</taxon>
        <taxon>Gastropoda</taxon>
        <taxon>Heterobranchia</taxon>
        <taxon>Euthyneura</taxon>
        <taxon>Panpulmonata</taxon>
        <taxon>Sacoglossa</taxon>
        <taxon>Placobranchoidea</taxon>
        <taxon>Plakobranchidae</taxon>
        <taxon>Elysia</taxon>
    </lineage>
</organism>
<proteinExistence type="predicted"/>
<dbReference type="InterPro" id="IPR021109">
    <property type="entry name" value="Peptidase_aspartic_dom_sf"/>
</dbReference>
<dbReference type="STRING" id="188477.A0A433SIA4"/>
<evidence type="ECO:0000313" key="2">
    <source>
        <dbReference type="Proteomes" id="UP000271974"/>
    </source>
</evidence>
<gene>
    <name evidence="1" type="ORF">EGW08_023593</name>
</gene>
<accession>A0A433SIA4</accession>
<evidence type="ECO:0000313" key="1">
    <source>
        <dbReference type="EMBL" id="RUS68645.1"/>
    </source>
</evidence>
<dbReference type="PANTHER" id="PTHR47331">
    <property type="entry name" value="PHD-TYPE DOMAIN-CONTAINING PROTEIN"/>
    <property type="match status" value="1"/>
</dbReference>
<dbReference type="EMBL" id="RQTK01002147">
    <property type="protein sequence ID" value="RUS68645.1"/>
    <property type="molecule type" value="Genomic_DNA"/>
</dbReference>
<dbReference type="InterPro" id="IPR001969">
    <property type="entry name" value="Aspartic_peptidase_AS"/>
</dbReference>
<comment type="caution">
    <text evidence="1">The sequence shown here is derived from an EMBL/GenBank/DDBJ whole genome shotgun (WGS) entry which is preliminary data.</text>
</comment>
<dbReference type="AlphaFoldDB" id="A0A433SIA4"/>
<keyword evidence="2" id="KW-1185">Reference proteome</keyword>
<dbReference type="GO" id="GO:0006508">
    <property type="term" value="P:proteolysis"/>
    <property type="evidence" value="ECO:0007669"/>
    <property type="project" value="InterPro"/>
</dbReference>
<dbReference type="Gene3D" id="2.40.70.10">
    <property type="entry name" value="Acid Proteases"/>
    <property type="match status" value="1"/>
</dbReference>
<dbReference type="OrthoDB" id="6155266at2759"/>
<protein>
    <submittedName>
        <fullName evidence="1">Uncharacterized protein</fullName>
    </submittedName>
</protein>
<name>A0A433SIA4_ELYCH</name>
<sequence length="536" mass="60580">MSTNSSSKLWRLHDEIQANVRSLENLGVDGATYGVVLTPLVLHQLPAHIRLEWARVGEEQEGNLSFLLDFLHNEIRRRERSQTFEQTLSSTGIHAEYKKCSHRGKTGMTAAILSGGSEKNSRTTCVFCKRGHFSDQCPDIKDISLEERKHKIMKLGLCFICLGNQHLARNCQRHCYFCKGKHHAILCQKRSSNKAEPERGNTVRKHSTAGHDVDDINHIGVSYSNSQSMSTVMQVVHTQINGVDVNVMFDSGSDRSFVTTACANKLGLMKVGKENISYCCFAEEERVRETEMKDIFEMKVNCKIPVKLIGMNVICRSMYRSSIPHDVLNAFTGVPFEEDYRKGRPVEIDILIGLDSYWSLMGKNIVKSSCGLVAQETSFGWMLSGVWYMSGKNDGHNRNNTFMTRSLFCQTGKTAHVSEADIRMMWNLDSIGIGPEESEEDKMLDNFNKEIKWNGERYTVKLPWKDDSYKKTLMNNKSHALSRLNSLSKRLNKNPDMKARYDATSESPGQSGELPLFHAGVNTKICCHHLTTTTPS</sequence>
<dbReference type="SUPFAM" id="SSF50630">
    <property type="entry name" value="Acid proteases"/>
    <property type="match status" value="1"/>
</dbReference>
<dbReference type="PANTHER" id="PTHR47331:SF5">
    <property type="entry name" value="RIBONUCLEASE H"/>
    <property type="match status" value="1"/>
</dbReference>
<dbReference type="GO" id="GO:0004190">
    <property type="term" value="F:aspartic-type endopeptidase activity"/>
    <property type="evidence" value="ECO:0007669"/>
    <property type="project" value="InterPro"/>
</dbReference>